<dbReference type="PROSITE" id="PS01124">
    <property type="entry name" value="HTH_ARAC_FAMILY_2"/>
    <property type="match status" value="1"/>
</dbReference>
<reference evidence="6" key="1">
    <citation type="submission" date="2020-08" db="EMBL/GenBank/DDBJ databases">
        <title>Genome public.</title>
        <authorList>
            <person name="Liu C."/>
            <person name="Sun Q."/>
        </authorList>
    </citation>
    <scope>NUCLEOTIDE SEQUENCE</scope>
    <source>
        <strain evidence="6">NSJ-32</strain>
    </source>
</reference>
<dbReference type="GO" id="GO:0043565">
    <property type="term" value="F:sequence-specific DNA binding"/>
    <property type="evidence" value="ECO:0007669"/>
    <property type="project" value="InterPro"/>
</dbReference>
<dbReference type="SMART" id="SM00342">
    <property type="entry name" value="HTH_ARAC"/>
    <property type="match status" value="1"/>
</dbReference>
<evidence type="ECO:0000256" key="1">
    <source>
        <dbReference type="ARBA" id="ARBA00023015"/>
    </source>
</evidence>
<evidence type="ECO:0000313" key="7">
    <source>
        <dbReference type="Proteomes" id="UP000657006"/>
    </source>
</evidence>
<evidence type="ECO:0000256" key="2">
    <source>
        <dbReference type="ARBA" id="ARBA00023125"/>
    </source>
</evidence>
<dbReference type="SUPFAM" id="SSF46689">
    <property type="entry name" value="Homeodomain-like"/>
    <property type="match status" value="2"/>
</dbReference>
<dbReference type="InterPro" id="IPR003313">
    <property type="entry name" value="AraC-bd"/>
</dbReference>
<dbReference type="Proteomes" id="UP000657006">
    <property type="component" value="Unassembled WGS sequence"/>
</dbReference>
<sequence>MQSIQYNLSITPESFGISPVPSIIARFSGLCLEGIGEYHTYPSYFTHRSGLDSHLLLYTFSGTGLLCYHQREYTLLPGHIFWIDCMEDHDYRNRGDGIWSFLYLHFNGAMAPYFYEQYAEHDCPVILTDRDSSIVHTLSALLALARMPLSRYDILMQRHLVDLLTDMIMAQDSSLNRESIPSYIRQCADYMQQNLASPICLDDLAKQFSISKYHMAKQFKRYIGTPPHEYLINLRITKAKELLKCTDQSVADIAELVGVHHVNHFINLFQNREKMTPLAYRKKWAQSTL</sequence>
<evidence type="ECO:0000256" key="4">
    <source>
        <dbReference type="ARBA" id="ARBA00023163"/>
    </source>
</evidence>
<keyword evidence="2" id="KW-0238">DNA-binding</keyword>
<organism evidence="6 7">
    <name type="scientific">Bianquea renquensis</name>
    <dbReference type="NCBI Taxonomy" id="2763661"/>
    <lineage>
        <taxon>Bacteria</taxon>
        <taxon>Bacillati</taxon>
        <taxon>Bacillota</taxon>
        <taxon>Clostridia</taxon>
        <taxon>Eubacteriales</taxon>
        <taxon>Bianqueaceae</taxon>
        <taxon>Bianquea</taxon>
    </lineage>
</organism>
<dbReference type="InterPro" id="IPR018062">
    <property type="entry name" value="HTH_AraC-typ_CS"/>
</dbReference>
<gene>
    <name evidence="6" type="ORF">H8730_01175</name>
</gene>
<keyword evidence="4" id="KW-0804">Transcription</keyword>
<dbReference type="PANTHER" id="PTHR46796">
    <property type="entry name" value="HTH-TYPE TRANSCRIPTIONAL ACTIVATOR RHAS-RELATED"/>
    <property type="match status" value="1"/>
</dbReference>
<protein>
    <submittedName>
        <fullName evidence="6">AraC family transcriptional regulator</fullName>
    </submittedName>
</protein>
<evidence type="ECO:0000259" key="5">
    <source>
        <dbReference type="PROSITE" id="PS01124"/>
    </source>
</evidence>
<evidence type="ECO:0000256" key="3">
    <source>
        <dbReference type="ARBA" id="ARBA00023159"/>
    </source>
</evidence>
<dbReference type="Pfam" id="PF02311">
    <property type="entry name" value="AraC_binding"/>
    <property type="match status" value="1"/>
</dbReference>
<dbReference type="GO" id="GO:0003700">
    <property type="term" value="F:DNA-binding transcription factor activity"/>
    <property type="evidence" value="ECO:0007669"/>
    <property type="project" value="InterPro"/>
</dbReference>
<keyword evidence="1" id="KW-0805">Transcription regulation</keyword>
<dbReference type="SUPFAM" id="SSF51215">
    <property type="entry name" value="Regulatory protein AraC"/>
    <property type="match status" value="1"/>
</dbReference>
<dbReference type="InterPro" id="IPR037923">
    <property type="entry name" value="HTH-like"/>
</dbReference>
<dbReference type="Pfam" id="PF12833">
    <property type="entry name" value="HTH_18"/>
    <property type="match status" value="1"/>
</dbReference>
<dbReference type="AlphaFoldDB" id="A0A926HVZ8"/>
<dbReference type="RefSeq" id="WP_249289175.1">
    <property type="nucleotide sequence ID" value="NZ_JACRSQ010000001.1"/>
</dbReference>
<keyword evidence="3" id="KW-0010">Activator</keyword>
<dbReference type="PROSITE" id="PS00041">
    <property type="entry name" value="HTH_ARAC_FAMILY_1"/>
    <property type="match status" value="1"/>
</dbReference>
<dbReference type="InterPro" id="IPR018060">
    <property type="entry name" value="HTH_AraC"/>
</dbReference>
<keyword evidence="7" id="KW-1185">Reference proteome</keyword>
<dbReference type="EMBL" id="JACRSQ010000001">
    <property type="protein sequence ID" value="MBC8542162.1"/>
    <property type="molecule type" value="Genomic_DNA"/>
</dbReference>
<dbReference type="Gene3D" id="2.60.120.280">
    <property type="entry name" value="Regulatory protein AraC"/>
    <property type="match status" value="1"/>
</dbReference>
<dbReference type="InterPro" id="IPR050204">
    <property type="entry name" value="AraC_XylS_family_regulators"/>
</dbReference>
<dbReference type="Gene3D" id="1.10.10.60">
    <property type="entry name" value="Homeodomain-like"/>
    <property type="match status" value="2"/>
</dbReference>
<evidence type="ECO:0000313" key="6">
    <source>
        <dbReference type="EMBL" id="MBC8542162.1"/>
    </source>
</evidence>
<comment type="caution">
    <text evidence="6">The sequence shown here is derived from an EMBL/GenBank/DDBJ whole genome shotgun (WGS) entry which is preliminary data.</text>
</comment>
<name>A0A926HVZ8_9FIRM</name>
<proteinExistence type="predicted"/>
<accession>A0A926HVZ8</accession>
<dbReference type="InterPro" id="IPR009057">
    <property type="entry name" value="Homeodomain-like_sf"/>
</dbReference>
<feature type="domain" description="HTH araC/xylS-type" evidence="5">
    <location>
        <begin position="185"/>
        <end position="283"/>
    </location>
</feature>